<dbReference type="Proteomes" id="UP000447434">
    <property type="component" value="Chromosome 3"/>
</dbReference>
<evidence type="ECO:0000313" key="2">
    <source>
        <dbReference type="EMBL" id="KAE9618048.1"/>
    </source>
</evidence>
<proteinExistence type="predicted"/>
<dbReference type="AlphaFoldDB" id="A0A6A4QUJ1"/>
<protein>
    <submittedName>
        <fullName evidence="2">Putative knottin, scorpion toxin</fullName>
    </submittedName>
</protein>
<dbReference type="OrthoDB" id="10547313at2759"/>
<reference evidence="3" key="1">
    <citation type="journal article" date="2020" name="Nat. Commun.">
        <title>Genome sequence of the cluster root forming white lupin.</title>
        <authorList>
            <person name="Hufnagel B."/>
            <person name="Marques A."/>
            <person name="Soriano A."/>
            <person name="Marques L."/>
            <person name="Divol F."/>
            <person name="Doumas P."/>
            <person name="Sallet E."/>
            <person name="Mancinotti D."/>
            <person name="Carrere S."/>
            <person name="Marande W."/>
            <person name="Arribat S."/>
            <person name="Keller J."/>
            <person name="Huneau C."/>
            <person name="Blein T."/>
            <person name="Aime D."/>
            <person name="Laguerre M."/>
            <person name="Taylor J."/>
            <person name="Schubert V."/>
            <person name="Nelson M."/>
            <person name="Geu-Flores F."/>
            <person name="Crespi M."/>
            <person name="Gallardo-Guerrero K."/>
            <person name="Delaux P.-M."/>
            <person name="Salse J."/>
            <person name="Berges H."/>
            <person name="Guyot R."/>
            <person name="Gouzy J."/>
            <person name="Peret B."/>
        </authorList>
    </citation>
    <scope>NUCLEOTIDE SEQUENCE [LARGE SCALE GENOMIC DNA]</scope>
    <source>
        <strain evidence="3">cv. Amiga</strain>
    </source>
</reference>
<name>A0A6A4QUJ1_LUPAL</name>
<comment type="caution">
    <text evidence="2">The sequence shown here is derived from an EMBL/GenBank/DDBJ whole genome shotgun (WGS) entry which is preliminary data.</text>
</comment>
<keyword evidence="3" id="KW-1185">Reference proteome</keyword>
<gene>
    <name evidence="2" type="ORF">Lalb_Chr03g0042011</name>
</gene>
<evidence type="ECO:0000313" key="3">
    <source>
        <dbReference type="Proteomes" id="UP000447434"/>
    </source>
</evidence>
<organism evidence="2 3">
    <name type="scientific">Lupinus albus</name>
    <name type="common">White lupine</name>
    <name type="synonym">Lupinus termis</name>
    <dbReference type="NCBI Taxonomy" id="3870"/>
    <lineage>
        <taxon>Eukaryota</taxon>
        <taxon>Viridiplantae</taxon>
        <taxon>Streptophyta</taxon>
        <taxon>Embryophyta</taxon>
        <taxon>Tracheophyta</taxon>
        <taxon>Spermatophyta</taxon>
        <taxon>Magnoliopsida</taxon>
        <taxon>eudicotyledons</taxon>
        <taxon>Gunneridae</taxon>
        <taxon>Pentapetalae</taxon>
        <taxon>rosids</taxon>
        <taxon>fabids</taxon>
        <taxon>Fabales</taxon>
        <taxon>Fabaceae</taxon>
        <taxon>Papilionoideae</taxon>
        <taxon>50 kb inversion clade</taxon>
        <taxon>genistoids sensu lato</taxon>
        <taxon>core genistoids</taxon>
        <taxon>Genisteae</taxon>
        <taxon>Lupinus</taxon>
    </lineage>
</organism>
<evidence type="ECO:0000256" key="1">
    <source>
        <dbReference type="SAM" id="SignalP"/>
    </source>
</evidence>
<feature type="chain" id="PRO_5025462955" evidence="1">
    <location>
        <begin position="30"/>
        <end position="69"/>
    </location>
</feature>
<feature type="signal peptide" evidence="1">
    <location>
        <begin position="1"/>
        <end position="29"/>
    </location>
</feature>
<dbReference type="EMBL" id="WOCE01000003">
    <property type="protein sequence ID" value="KAE9618048.1"/>
    <property type="molecule type" value="Genomic_DNA"/>
</dbReference>
<accession>A0A6A4QUJ1</accession>
<sequence length="69" mass="7338">MASRTYQPFLIGIICIALILTSGSTIVKARENFGTLAECSDDTVCNELCAVAKFPKGGVCFEGSCLCKK</sequence>
<keyword evidence="1" id="KW-0732">Signal</keyword>